<evidence type="ECO:0000313" key="2">
    <source>
        <dbReference type="Proteomes" id="UP001229209"/>
    </source>
</evidence>
<gene>
    <name evidence="1" type="ORF">J2S04_002335</name>
</gene>
<dbReference type="RefSeq" id="WP_203115846.1">
    <property type="nucleotide sequence ID" value="NZ_JAURUO010000013.1"/>
</dbReference>
<dbReference type="PIRSF" id="PIRSF034934">
    <property type="entry name" value="AbiF_AbiD"/>
    <property type="match status" value="1"/>
</dbReference>
<keyword evidence="2" id="KW-1185">Reference proteome</keyword>
<name>A0ABT9LYL7_9BACL</name>
<evidence type="ECO:0000313" key="1">
    <source>
        <dbReference type="EMBL" id="MDP9729362.1"/>
    </source>
</evidence>
<sequence length="293" mass="34383">MAELKQAKTYEEQLSILKSRELIIEDDGFALNVLKRISYYRLSGYLVEYKESEQAYKSGTSFQMIYDTYQFDARLRNILLGILEAIEISFRTKLTYHLAISFGPLGYRNSSNFRTKEKSIHEQMIERIDQEIKRSSELFKTHYATKYDGKYPIWVASEMMSFATVSKLYSILPRANRNDISRDGYQIDCSFLESWMRCLVQLRNACAHYSRLYNKQLVFAPKILDEHRSYVPDSNSLFAAIYVAAFLYEPAAEWDSFVTNLASLVERYESVIDVSKMGFPRDWEERLRSLKDD</sequence>
<organism evidence="1 2">
    <name type="scientific">Alicyclobacillus tolerans</name>
    <dbReference type="NCBI Taxonomy" id="90970"/>
    <lineage>
        <taxon>Bacteria</taxon>
        <taxon>Bacillati</taxon>
        <taxon>Bacillota</taxon>
        <taxon>Bacilli</taxon>
        <taxon>Bacillales</taxon>
        <taxon>Alicyclobacillaceae</taxon>
        <taxon>Alicyclobacillus</taxon>
    </lineage>
</organism>
<dbReference type="InterPro" id="IPR017034">
    <property type="entry name" value="Abi_system_AbiD/AbiF"/>
</dbReference>
<protein>
    <submittedName>
        <fullName evidence="1">Abortive infection bacteriophage resistance protein</fullName>
    </submittedName>
</protein>
<dbReference type="InterPro" id="IPR011664">
    <property type="entry name" value="Abi_system_AbiD/AbiF-like"/>
</dbReference>
<dbReference type="Proteomes" id="UP001229209">
    <property type="component" value="Unassembled WGS sequence"/>
</dbReference>
<dbReference type="EMBL" id="JAURUO010000013">
    <property type="protein sequence ID" value="MDP9729362.1"/>
    <property type="molecule type" value="Genomic_DNA"/>
</dbReference>
<proteinExistence type="predicted"/>
<dbReference type="Pfam" id="PF07751">
    <property type="entry name" value="Abi_2"/>
    <property type="match status" value="1"/>
</dbReference>
<comment type="caution">
    <text evidence="1">The sequence shown here is derived from an EMBL/GenBank/DDBJ whole genome shotgun (WGS) entry which is preliminary data.</text>
</comment>
<accession>A0ABT9LYL7</accession>
<reference evidence="1 2" key="1">
    <citation type="submission" date="2023-07" db="EMBL/GenBank/DDBJ databases">
        <title>Genomic Encyclopedia of Type Strains, Phase IV (KMG-IV): sequencing the most valuable type-strain genomes for metagenomic binning, comparative biology and taxonomic classification.</title>
        <authorList>
            <person name="Goeker M."/>
        </authorList>
    </citation>
    <scope>NUCLEOTIDE SEQUENCE [LARGE SCALE GENOMIC DNA]</scope>
    <source>
        <strain evidence="1 2">DSM 25924</strain>
    </source>
</reference>